<evidence type="ECO:0000313" key="4">
    <source>
        <dbReference type="Proteomes" id="UP000199202"/>
    </source>
</evidence>
<dbReference type="OrthoDB" id="3335835at2"/>
<evidence type="ECO:0000256" key="1">
    <source>
        <dbReference type="SAM" id="Phobius"/>
    </source>
</evidence>
<keyword evidence="4" id="KW-1185">Reference proteome</keyword>
<keyword evidence="1" id="KW-0812">Transmembrane</keyword>
<keyword evidence="1" id="KW-0472">Membrane</keyword>
<dbReference type="GO" id="GO:0006313">
    <property type="term" value="P:DNA transposition"/>
    <property type="evidence" value="ECO:0007669"/>
    <property type="project" value="InterPro"/>
</dbReference>
<evidence type="ECO:0000259" key="2">
    <source>
        <dbReference type="Pfam" id="PF01609"/>
    </source>
</evidence>
<gene>
    <name evidence="3" type="ORF">SAMN05421869_1372</name>
</gene>
<protein>
    <submittedName>
        <fullName evidence="3">Transposase DDE domain-containing protein</fullName>
    </submittedName>
</protein>
<dbReference type="PANTHER" id="PTHR30007">
    <property type="entry name" value="PHP DOMAIN PROTEIN"/>
    <property type="match status" value="1"/>
</dbReference>
<keyword evidence="1" id="KW-1133">Transmembrane helix</keyword>
<dbReference type="Proteomes" id="UP000199202">
    <property type="component" value="Unassembled WGS sequence"/>
</dbReference>
<dbReference type="Pfam" id="PF01609">
    <property type="entry name" value="DDE_Tnp_1"/>
    <property type="match status" value="1"/>
</dbReference>
<dbReference type="GO" id="GO:0003677">
    <property type="term" value="F:DNA binding"/>
    <property type="evidence" value="ECO:0007669"/>
    <property type="project" value="InterPro"/>
</dbReference>
<dbReference type="GO" id="GO:0004803">
    <property type="term" value="F:transposase activity"/>
    <property type="evidence" value="ECO:0007669"/>
    <property type="project" value="InterPro"/>
</dbReference>
<name>A0A1G9QTB9_9ACTN</name>
<proteinExistence type="predicted"/>
<evidence type="ECO:0000313" key="3">
    <source>
        <dbReference type="EMBL" id="SDM14262.1"/>
    </source>
</evidence>
<reference evidence="3 4" key="1">
    <citation type="submission" date="2016-10" db="EMBL/GenBank/DDBJ databases">
        <authorList>
            <person name="de Groot N.N."/>
        </authorList>
    </citation>
    <scope>NUCLEOTIDE SEQUENCE [LARGE SCALE GENOMIC DNA]</scope>
    <source>
        <strain evidence="3 4">CGMCC 4.6533</strain>
    </source>
</reference>
<dbReference type="AlphaFoldDB" id="A0A1G9QTB9"/>
<dbReference type="RefSeq" id="WP_090946196.1">
    <property type="nucleotide sequence ID" value="NZ_FNDJ01000037.1"/>
</dbReference>
<dbReference type="PANTHER" id="PTHR30007:SF0">
    <property type="entry name" value="TRANSPOSASE"/>
    <property type="match status" value="1"/>
</dbReference>
<feature type="transmembrane region" description="Helical" evidence="1">
    <location>
        <begin position="51"/>
        <end position="71"/>
    </location>
</feature>
<dbReference type="STRING" id="633440.SAMN05421869_1372"/>
<feature type="domain" description="Transposase IS4-like" evidence="2">
    <location>
        <begin position="9"/>
        <end position="136"/>
    </location>
</feature>
<dbReference type="InterPro" id="IPR002559">
    <property type="entry name" value="Transposase_11"/>
</dbReference>
<feature type="transmembrane region" description="Helical" evidence="1">
    <location>
        <begin position="20"/>
        <end position="39"/>
    </location>
</feature>
<dbReference type="EMBL" id="FNDJ01000037">
    <property type="protein sequence ID" value="SDM14262.1"/>
    <property type="molecule type" value="Genomic_DNA"/>
</dbReference>
<organism evidence="3 4">
    <name type="scientific">Nonomuraea jiangxiensis</name>
    <dbReference type="NCBI Taxonomy" id="633440"/>
    <lineage>
        <taxon>Bacteria</taxon>
        <taxon>Bacillati</taxon>
        <taxon>Actinomycetota</taxon>
        <taxon>Actinomycetes</taxon>
        <taxon>Streptosporangiales</taxon>
        <taxon>Streptosporangiaceae</taxon>
        <taxon>Nonomuraea</taxon>
    </lineage>
</organism>
<accession>A0A1G9QTB9</accession>
<sequence length="162" mass="18118">MLLCLDRHNGKKINGRKRFIVTDTLGLLLVVCVMAASVQDRDGAKTTLLSVYLFTPVRFVLADAGFAGALVEWTRRVLASTLHIVRKAPGQIGFAVIARRWVVERSLVWLTSYRRLARDYEHQPATSEAMIRWAAISSMARRLTRGAAATRQQRFVPARPAG</sequence>